<evidence type="ECO:0000256" key="1">
    <source>
        <dbReference type="SAM" id="MobiDB-lite"/>
    </source>
</evidence>
<dbReference type="AlphaFoldDB" id="A0A8H3NS50"/>
<name>A0A8H3NS50_9EURO</name>
<dbReference type="EMBL" id="BLKC01000030">
    <property type="protein sequence ID" value="GFF36970.1"/>
    <property type="molecule type" value="Genomic_DNA"/>
</dbReference>
<gene>
    <name evidence="2" type="ORF">IFM46972_05067</name>
</gene>
<sequence length="278" mass="30271">MKPINQLAPSPVGCDSDLCRESEPGLTSNRAVQSNGIQERAAGSPINPSDQGGKGIRLGQQSSDLCAMYSIQKRDLASAKMDMRAGRVCVDLRPVLLHLSLKGDCFSRKDQDKFLKLFSPEPQAANNPTLLTYISLPFIPKSSAVSHLPITCGAEPPAKCRITTKNRSSAPTTPEDCHGRRQDSPHQGPLQGVRLWFNSEEYYVIVGVPRLVGDAIAQEGCRASNVSKAWNQAWAPHTTDADDDTGDCLPDGNIYYIYGSGEHCIRAIRDMAPELNHV</sequence>
<comment type="caution">
    <text evidence="2">The sequence shown here is derived from an EMBL/GenBank/DDBJ whole genome shotgun (WGS) entry which is preliminary data.</text>
</comment>
<feature type="compositionally biased region" description="Basic and acidic residues" evidence="1">
    <location>
        <begin position="175"/>
        <end position="184"/>
    </location>
</feature>
<accession>A0A8H3NS50</accession>
<evidence type="ECO:0000313" key="2">
    <source>
        <dbReference type="EMBL" id="GFF36970.1"/>
    </source>
</evidence>
<evidence type="ECO:0000313" key="3">
    <source>
        <dbReference type="Proteomes" id="UP000465221"/>
    </source>
</evidence>
<feature type="compositionally biased region" description="Polar residues" evidence="1">
    <location>
        <begin position="25"/>
        <end position="37"/>
    </location>
</feature>
<reference evidence="2 3" key="1">
    <citation type="submission" date="2020-01" db="EMBL/GenBank/DDBJ databases">
        <title>Draft genome sequence of Aspergillus udagawae IFM 46972.</title>
        <authorList>
            <person name="Takahashi H."/>
            <person name="Yaguchi T."/>
        </authorList>
    </citation>
    <scope>NUCLEOTIDE SEQUENCE [LARGE SCALE GENOMIC DNA]</scope>
    <source>
        <strain evidence="2 3">IFM 46972</strain>
    </source>
</reference>
<proteinExistence type="predicted"/>
<organism evidence="2 3">
    <name type="scientific">Aspergillus udagawae</name>
    <dbReference type="NCBI Taxonomy" id="91492"/>
    <lineage>
        <taxon>Eukaryota</taxon>
        <taxon>Fungi</taxon>
        <taxon>Dikarya</taxon>
        <taxon>Ascomycota</taxon>
        <taxon>Pezizomycotina</taxon>
        <taxon>Eurotiomycetes</taxon>
        <taxon>Eurotiomycetidae</taxon>
        <taxon>Eurotiales</taxon>
        <taxon>Aspergillaceae</taxon>
        <taxon>Aspergillus</taxon>
        <taxon>Aspergillus subgen. Fumigati</taxon>
    </lineage>
</organism>
<protein>
    <submittedName>
        <fullName evidence="2">Uncharacterized protein</fullName>
    </submittedName>
</protein>
<dbReference type="Proteomes" id="UP000465221">
    <property type="component" value="Unassembled WGS sequence"/>
</dbReference>
<feature type="region of interest" description="Disordered" evidence="1">
    <location>
        <begin position="25"/>
        <end position="57"/>
    </location>
</feature>
<feature type="region of interest" description="Disordered" evidence="1">
    <location>
        <begin position="164"/>
        <end position="188"/>
    </location>
</feature>